<organism evidence="1 2">
    <name type="scientific">Eretmocerus hayati</name>
    <dbReference type="NCBI Taxonomy" id="131215"/>
    <lineage>
        <taxon>Eukaryota</taxon>
        <taxon>Metazoa</taxon>
        <taxon>Ecdysozoa</taxon>
        <taxon>Arthropoda</taxon>
        <taxon>Hexapoda</taxon>
        <taxon>Insecta</taxon>
        <taxon>Pterygota</taxon>
        <taxon>Neoptera</taxon>
        <taxon>Endopterygota</taxon>
        <taxon>Hymenoptera</taxon>
        <taxon>Apocrita</taxon>
        <taxon>Proctotrupomorpha</taxon>
        <taxon>Chalcidoidea</taxon>
        <taxon>Aphelinidae</taxon>
        <taxon>Aphelininae</taxon>
        <taxon>Eretmocerus</taxon>
    </lineage>
</organism>
<dbReference type="EMBL" id="CM056742">
    <property type="protein sequence ID" value="KAJ8674856.1"/>
    <property type="molecule type" value="Genomic_DNA"/>
</dbReference>
<gene>
    <name evidence="1" type="ORF">QAD02_010642</name>
</gene>
<name>A0ACC2NUM2_9HYME</name>
<evidence type="ECO:0000313" key="2">
    <source>
        <dbReference type="Proteomes" id="UP001239111"/>
    </source>
</evidence>
<protein>
    <submittedName>
        <fullName evidence="1">Uncharacterized protein</fullName>
    </submittedName>
</protein>
<sequence length="1698" mass="184798">MDALLPSEVARLVLGYLQEQRCDEAAKLFMETSPLLQEVHVVAKRGGRYSTRVGGSSLADILDKYCSVNAMIQDKLSKVSDSEQLKHCNDLLEQLRYLLDGSTRSHKFVVNINMPQNSPAGTFGSPSLSGSSKKRHLSHSEKSKRAARSLNNALEKSVENCEQRICDNIETTPHGTISHGSVLAKSNHSQNLVDKDIEICNGLGDITSSAKENGNAVTTTHPDLHSTTPNLINNDNNHAHNNFELESAKTKCTAETSTEELMSYSSAEVQTRPCDFLDFESEINDDPIQNLTIITKELMQRSELTERIAENINKSMIPVEGREENPNESVADANKSLLTEFDNAIKSVVDATNNDPVFEGFLKEIFAVGESEEDSDGRKNQTHHVNAGEVIEIESGALESEKCDTHDGPPNESDVPLKQRLRSGSLRPQVVNLDDEEKENSSSLEDQNAQAVMNIVNVIASKRNSLTLESEPIIIDPALSNDHPVDSVETDPLAGVPPDHGVEDGKSKTSEKPRAKRARKPRKVTKKKIPPALEEVPTVPTLILCSEEEALARGLDGNYRPIAPKPGSVVSEPQQRKIVLRTVNVPRHLLTPSQIELLQVPQSSPLKMPQLSQPSPLKIPPKIVLGPGSAVKHQPQESITLYGSGSSPANTITSNNTGGTPSAEFRMGSISSMPIINLDEATVSLATGTGLSPFFKICSGNGPTFTLSPTEKGVIAAAPDTATSTDATEGSDGANICIYEEKPPIEQIEEALTEVPAQVIEAVKREIESRTRTTSSSGDGIIAKRTPRSLLRSRSKNNRLSLSTPRRRRSHVRALDFGTPAKFHGQGIVEEEPPPPPPPRRVPIATRSPAPKLVANWNKISGIGLIIGSGDSSASETSADCFSSPEKLPKQPKQDQQSQSQQPKSAPKTTAPGPPPKSWDSDLRNLVGPGSEEPEETRTRAKNSRKPRKKVANGACLSIKDCAVATPEFPVTPCIVLTPKFMNDDDPANRKPSPYYEPELQPTPKTVVEEIVLETTATTTTTTVAKLVVKKDEPELQKNEQLIERAKSIDIVPAPNHDSGDESTDSDSSRKSSKADDSLPSSPVHAESGEPALDSSSANNSVNNSADNSANNSANTSASSAQIQQQIVNDTEQTPEERVEDRQRADFLSPTSMKAIAGSGEGDEPTEIVKETPAKMLVDEEAIISDTPCVSEAERAARRDSLTGLTSKMTAIIGASQPTNSKTNLENEPAPNGANSSPTKDGNQLSTSVKPKIVDIQKLAPGDGMTLQLSKMMQTESQRLNPLSVLKDNTSCDASKVHFSVQLEEKRQRLVAKLKQTNTKAPAKKVTDDGKPRRSAPGKKGIDTDKVVSSTSDQLEKIEKRIDINDPAKSKTNNTYGNAKYSSELTTNESVSRKSSERGISSPSKKVSKVNQSRDQDEKLNAISSSKKATNQCPSASSSSASSSSSQSTVATVAVKATGAVADHPKGISKSRVDQVKRDLFSDDEVNDQRTTRSQTARQVTIDSQKKESDKVAEKAIPGVLECLQLRPANKSDLEMEKESEDEYGFRDNSTTECGEISFVYDESVPIKKRKRKYSSSELQNEYTIQFPDEAQILRVTELEEMFKIAPTSKKKKVSCSKKKHDSRKHREISPERPLANSSPVTKVSKKSHSHEKKKSCKRKHSPLKETKVEKKTKIDPQALFNKIKVDEFLKAVHVPEK</sequence>
<reference evidence="1" key="1">
    <citation type="submission" date="2023-04" db="EMBL/GenBank/DDBJ databases">
        <title>A chromosome-level genome assembly of the parasitoid wasp Eretmocerus hayati.</title>
        <authorList>
            <person name="Zhong Y."/>
            <person name="Liu S."/>
            <person name="Liu Y."/>
        </authorList>
    </citation>
    <scope>NUCLEOTIDE SEQUENCE</scope>
    <source>
        <strain evidence="1">ZJU_SS_LIU_2023</strain>
    </source>
</reference>
<proteinExistence type="predicted"/>
<evidence type="ECO:0000313" key="1">
    <source>
        <dbReference type="EMBL" id="KAJ8674856.1"/>
    </source>
</evidence>
<comment type="caution">
    <text evidence="1">The sequence shown here is derived from an EMBL/GenBank/DDBJ whole genome shotgun (WGS) entry which is preliminary data.</text>
</comment>
<accession>A0ACC2NUM2</accession>
<keyword evidence="2" id="KW-1185">Reference proteome</keyword>
<dbReference type="Proteomes" id="UP001239111">
    <property type="component" value="Chromosome 2"/>
</dbReference>